<name>A0A6D2HDY6_9BRAS</name>
<comment type="subcellular location">
    <subcellularLocation>
        <location evidence="1">Secreted</location>
    </subcellularLocation>
</comment>
<comment type="caution">
    <text evidence="7">The sequence shown here is derived from an EMBL/GenBank/DDBJ whole genome shotgun (WGS) entry which is preliminary data.</text>
</comment>
<comment type="similarity">
    <text evidence="2">Belongs to the plant self-incompatibility (S1) protein family.</text>
</comment>
<evidence type="ECO:0000313" key="8">
    <source>
        <dbReference type="Proteomes" id="UP000467841"/>
    </source>
</evidence>
<dbReference type="AlphaFoldDB" id="A0A6D2HDY6"/>
<dbReference type="Proteomes" id="UP000467841">
    <property type="component" value="Unassembled WGS sequence"/>
</dbReference>
<accession>A0A6D2HDY6</accession>
<evidence type="ECO:0000256" key="5">
    <source>
        <dbReference type="ARBA" id="ARBA00022729"/>
    </source>
</evidence>
<keyword evidence="4" id="KW-0964">Secreted</keyword>
<dbReference type="InterPro" id="IPR010264">
    <property type="entry name" value="Self-incomp_S1"/>
</dbReference>
<protein>
    <submittedName>
        <fullName evidence="7">Uncharacterized protein</fullName>
    </submittedName>
</protein>
<evidence type="ECO:0000256" key="3">
    <source>
        <dbReference type="ARBA" id="ARBA00022471"/>
    </source>
</evidence>
<evidence type="ECO:0000313" key="7">
    <source>
        <dbReference type="EMBL" id="CAA7014373.1"/>
    </source>
</evidence>
<dbReference type="Pfam" id="PF05938">
    <property type="entry name" value="Self-incomp_S1"/>
    <property type="match status" value="1"/>
</dbReference>
<keyword evidence="3" id="KW-0713">Self-incompatibility</keyword>
<dbReference type="GO" id="GO:0005576">
    <property type="term" value="C:extracellular region"/>
    <property type="evidence" value="ECO:0007669"/>
    <property type="project" value="UniProtKB-SubCell"/>
</dbReference>
<evidence type="ECO:0000256" key="6">
    <source>
        <dbReference type="SAM" id="SignalP"/>
    </source>
</evidence>
<feature type="chain" id="PRO_5036467929" evidence="6">
    <location>
        <begin position="19"/>
        <end position="171"/>
    </location>
</feature>
<keyword evidence="8" id="KW-1185">Reference proteome</keyword>
<evidence type="ECO:0000256" key="2">
    <source>
        <dbReference type="ARBA" id="ARBA00005581"/>
    </source>
</evidence>
<dbReference type="GO" id="GO:0060320">
    <property type="term" value="P:rejection of self pollen"/>
    <property type="evidence" value="ECO:0007669"/>
    <property type="project" value="UniProtKB-KW"/>
</dbReference>
<reference evidence="7" key="1">
    <citation type="submission" date="2020-01" db="EMBL/GenBank/DDBJ databases">
        <authorList>
            <person name="Mishra B."/>
        </authorList>
    </citation>
    <scope>NUCLEOTIDE SEQUENCE [LARGE SCALE GENOMIC DNA]</scope>
</reference>
<evidence type="ECO:0000256" key="4">
    <source>
        <dbReference type="ARBA" id="ARBA00022525"/>
    </source>
</evidence>
<evidence type="ECO:0000256" key="1">
    <source>
        <dbReference type="ARBA" id="ARBA00004613"/>
    </source>
</evidence>
<dbReference type="OrthoDB" id="1024483at2759"/>
<proteinExistence type="inferred from homology"/>
<dbReference type="EMBL" id="CACVBM020000110">
    <property type="protein sequence ID" value="CAA7014373.1"/>
    <property type="molecule type" value="Genomic_DNA"/>
</dbReference>
<gene>
    <name evidence="7" type="ORF">MERR_LOCUS1607</name>
</gene>
<sequence>MISYILVLFALAFDVSNAAGSTSGYGIDGFWPFAPKHVVIHNVLAKKQTLNVHCRSSDDDLGLIHIPWNGTWGFRFKVSFENYEIPLPFYVECRRRRKKIRGEEEKREEHTTSYRVPHSTTRYISLQAFPWKSTRSLELQSSRDKLSELYQWHRSTTSKRKEKVNSDVTTN</sequence>
<organism evidence="7 8">
    <name type="scientific">Microthlaspi erraticum</name>
    <dbReference type="NCBI Taxonomy" id="1685480"/>
    <lineage>
        <taxon>Eukaryota</taxon>
        <taxon>Viridiplantae</taxon>
        <taxon>Streptophyta</taxon>
        <taxon>Embryophyta</taxon>
        <taxon>Tracheophyta</taxon>
        <taxon>Spermatophyta</taxon>
        <taxon>Magnoliopsida</taxon>
        <taxon>eudicotyledons</taxon>
        <taxon>Gunneridae</taxon>
        <taxon>Pentapetalae</taxon>
        <taxon>rosids</taxon>
        <taxon>malvids</taxon>
        <taxon>Brassicales</taxon>
        <taxon>Brassicaceae</taxon>
        <taxon>Coluteocarpeae</taxon>
        <taxon>Microthlaspi</taxon>
    </lineage>
</organism>
<feature type="signal peptide" evidence="6">
    <location>
        <begin position="1"/>
        <end position="18"/>
    </location>
</feature>
<keyword evidence="5 6" id="KW-0732">Signal</keyword>